<evidence type="ECO:0000256" key="4">
    <source>
        <dbReference type="ARBA" id="ARBA00022769"/>
    </source>
</evidence>
<dbReference type="EMBL" id="MDYL01000004">
    <property type="protein sequence ID" value="OQD76710.1"/>
    <property type="molecule type" value="Genomic_DNA"/>
</dbReference>
<keyword evidence="9" id="KW-1185">Reference proteome</keyword>
<evidence type="ECO:0000256" key="2">
    <source>
        <dbReference type="ARBA" id="ARBA00022759"/>
    </source>
</evidence>
<dbReference type="GO" id="GO:0009411">
    <property type="term" value="P:response to UV"/>
    <property type="evidence" value="ECO:0007669"/>
    <property type="project" value="InterPro"/>
</dbReference>
<feature type="compositionally biased region" description="Acidic residues" evidence="7">
    <location>
        <begin position="629"/>
        <end position="647"/>
    </location>
</feature>
<sequence>MCRSLARLLRGLPVEHAGSRSDLGPHHLSSLRISDRSAVAYVRSPAPDLGHVRHAVPSLRSHSQNVASFAQSSSTSLNLVAPSFRIRSHNLARDTHRLLHTVAMAVGTDDPDAKPVDILNEDVALPADQAEALLDPESDEDVAVDAEELKEALGRPPPVNSSYLPLPWKGRLGYACLNTYLRYSTPPVFCSRTCRIASILENRHPLLDPDQPAHPVKNRPDRDQPADVARGQAFVEALGLTNARDLVKLIRWNDKYGIKFMRLSSEMFPFASHKEYGYKLAPFASEVLADAGKVVAELGHRVSVHPGQFTQLGSPRKEVVESSYRDLEYHSEMLQLLKLPPQQDRDAIMILHMGGVFGDKAATLDRFRENYAVLSQDIKNRLVLENDDVSWTVHDLLPICEELNIPLVLDYHHHNIMFDADKLREGTQDIMALYDRIAATWSRKNITQKMHYSEPTAAAITPSQRRKHSDRVATLPPCSPTMDLMIEAKDKEQAVFELMRTFKLPGHDLFNDMIPYTRTDENKPFKPPRKTKKNGSFVDLEGAVPPPRTIPDEEVGMGGPQRRVYWPRGMEEWLRPAKKVVKPKASPRKIKKEPDTNGAMEIPVKKPARAPRRTPSSTKSRTKRKAEEIEATPELDELSDISAELEEVVVKASTPRRSSRAKKVNYTEESA</sequence>
<evidence type="ECO:0000256" key="7">
    <source>
        <dbReference type="SAM" id="MobiDB-lite"/>
    </source>
</evidence>
<dbReference type="Pfam" id="PF03851">
    <property type="entry name" value="UvdE"/>
    <property type="match status" value="1"/>
</dbReference>
<comment type="caution">
    <text evidence="8">The sequence shown here is derived from an EMBL/GenBank/DDBJ whole genome shotgun (WGS) entry which is preliminary data.</text>
</comment>
<keyword evidence="1" id="KW-0540">Nuclease</keyword>
<proteinExistence type="predicted"/>
<dbReference type="GO" id="GO:0043504">
    <property type="term" value="P:mitochondrial DNA repair"/>
    <property type="evidence" value="ECO:0007669"/>
    <property type="project" value="TreeGrafter"/>
</dbReference>
<dbReference type="OrthoDB" id="541883at2759"/>
<dbReference type="GO" id="GO:0004519">
    <property type="term" value="F:endonuclease activity"/>
    <property type="evidence" value="ECO:0007669"/>
    <property type="project" value="UniProtKB-KW"/>
</dbReference>
<dbReference type="Proteomes" id="UP000191522">
    <property type="component" value="Unassembled WGS sequence"/>
</dbReference>
<dbReference type="SUPFAM" id="SSF51658">
    <property type="entry name" value="Xylose isomerase-like"/>
    <property type="match status" value="1"/>
</dbReference>
<dbReference type="NCBIfam" id="TIGR00629">
    <property type="entry name" value="uvde"/>
    <property type="match status" value="1"/>
</dbReference>
<organism evidence="8 9">
    <name type="scientific">Penicillium decumbens</name>
    <dbReference type="NCBI Taxonomy" id="69771"/>
    <lineage>
        <taxon>Eukaryota</taxon>
        <taxon>Fungi</taxon>
        <taxon>Dikarya</taxon>
        <taxon>Ascomycota</taxon>
        <taxon>Pezizomycotina</taxon>
        <taxon>Eurotiomycetes</taxon>
        <taxon>Eurotiomycetidae</taxon>
        <taxon>Eurotiales</taxon>
        <taxon>Aspergillaceae</taxon>
        <taxon>Penicillium</taxon>
    </lineage>
</organism>
<evidence type="ECO:0000256" key="5">
    <source>
        <dbReference type="ARBA" id="ARBA00022801"/>
    </source>
</evidence>
<dbReference type="InterPro" id="IPR004601">
    <property type="entry name" value="UvdE"/>
</dbReference>
<dbReference type="OMA" id="MEEWLKP"/>
<evidence type="ECO:0000313" key="9">
    <source>
        <dbReference type="Proteomes" id="UP000191522"/>
    </source>
</evidence>
<dbReference type="FunFam" id="3.20.20.150:FF:000012">
    <property type="entry name" value="Related to UV-endonuclease UVE-1"/>
    <property type="match status" value="1"/>
</dbReference>
<keyword evidence="4" id="KW-0228">DNA excision</keyword>
<keyword evidence="6" id="KW-0234">DNA repair</keyword>
<evidence type="ECO:0000256" key="6">
    <source>
        <dbReference type="ARBA" id="ARBA00023204"/>
    </source>
</evidence>
<dbReference type="AlphaFoldDB" id="A0A1V6PI30"/>
<protein>
    <recommendedName>
        <fullName evidence="10">UV-damage endonuclease</fullName>
    </recommendedName>
</protein>
<dbReference type="Gene3D" id="3.20.20.150">
    <property type="entry name" value="Divalent-metal-dependent TIM barrel enzymes"/>
    <property type="match status" value="1"/>
</dbReference>
<dbReference type="PANTHER" id="PTHR31290:SF5">
    <property type="entry name" value="UV-DAMAGE ENDONUCLEASE"/>
    <property type="match status" value="1"/>
</dbReference>
<name>A0A1V6PI30_PENDC</name>
<dbReference type="PANTHER" id="PTHR31290">
    <property type="entry name" value="UV-DAMAGE ENDONUCLEASE"/>
    <property type="match status" value="1"/>
</dbReference>
<reference evidence="9" key="1">
    <citation type="journal article" date="2017" name="Nat. Microbiol.">
        <title>Global analysis of biosynthetic gene clusters reveals vast potential of secondary metabolite production in Penicillium species.</title>
        <authorList>
            <person name="Nielsen J.C."/>
            <person name="Grijseels S."/>
            <person name="Prigent S."/>
            <person name="Ji B."/>
            <person name="Dainat J."/>
            <person name="Nielsen K.F."/>
            <person name="Frisvad J.C."/>
            <person name="Workman M."/>
            <person name="Nielsen J."/>
        </authorList>
    </citation>
    <scope>NUCLEOTIDE SEQUENCE [LARGE SCALE GENOMIC DNA]</scope>
    <source>
        <strain evidence="9">IBT 11843</strain>
    </source>
</reference>
<dbReference type="STRING" id="69771.A0A1V6PI30"/>
<evidence type="ECO:0008006" key="10">
    <source>
        <dbReference type="Google" id="ProtNLM"/>
    </source>
</evidence>
<accession>A0A1V6PI30</accession>
<dbReference type="InterPro" id="IPR036237">
    <property type="entry name" value="Xyl_isomerase-like_sf"/>
</dbReference>
<dbReference type="GO" id="GO:0005634">
    <property type="term" value="C:nucleus"/>
    <property type="evidence" value="ECO:0007669"/>
    <property type="project" value="TreeGrafter"/>
</dbReference>
<dbReference type="GO" id="GO:0006289">
    <property type="term" value="P:nucleotide-excision repair"/>
    <property type="evidence" value="ECO:0007669"/>
    <property type="project" value="InterPro"/>
</dbReference>
<gene>
    <name evidence="8" type="ORF">PENDEC_c004G06543</name>
</gene>
<feature type="region of interest" description="Disordered" evidence="7">
    <location>
        <begin position="520"/>
        <end position="560"/>
    </location>
</feature>
<dbReference type="GO" id="GO:0005739">
    <property type="term" value="C:mitochondrion"/>
    <property type="evidence" value="ECO:0007669"/>
    <property type="project" value="TreeGrafter"/>
</dbReference>
<evidence type="ECO:0000313" key="8">
    <source>
        <dbReference type="EMBL" id="OQD76710.1"/>
    </source>
</evidence>
<dbReference type="GO" id="GO:0016787">
    <property type="term" value="F:hydrolase activity"/>
    <property type="evidence" value="ECO:0007669"/>
    <property type="project" value="UniProtKB-KW"/>
</dbReference>
<evidence type="ECO:0000256" key="3">
    <source>
        <dbReference type="ARBA" id="ARBA00022763"/>
    </source>
</evidence>
<feature type="region of interest" description="Disordered" evidence="7">
    <location>
        <begin position="579"/>
        <end position="671"/>
    </location>
</feature>
<evidence type="ECO:0000256" key="1">
    <source>
        <dbReference type="ARBA" id="ARBA00022722"/>
    </source>
</evidence>
<feature type="region of interest" description="Disordered" evidence="7">
    <location>
        <begin position="205"/>
        <end position="225"/>
    </location>
</feature>
<keyword evidence="5" id="KW-0378">Hydrolase</keyword>
<feature type="compositionally biased region" description="Basic residues" evidence="7">
    <location>
        <begin position="579"/>
        <end position="591"/>
    </location>
</feature>
<keyword evidence="2" id="KW-0255">Endonuclease</keyword>
<keyword evidence="3" id="KW-0227">DNA damage</keyword>